<reference evidence="2" key="2">
    <citation type="submission" date="2020-10" db="UniProtKB">
        <authorList>
            <consortium name="WormBaseParasite"/>
        </authorList>
    </citation>
    <scope>IDENTIFICATION</scope>
</reference>
<keyword evidence="1" id="KW-1185">Reference proteome</keyword>
<proteinExistence type="predicted"/>
<sequence>MLLTLILIQSETRTPRKILECASCLSRCVSTTYLWIVSSREMSTVDTIPASSSSQSLSASRHPSTEAVPYYLRTLLNRDNYRYQKSRTLLKCVHNRHNYTTDVCFQSSAVSDHKKPLITSPGSSKMRAYSR</sequence>
<evidence type="ECO:0000313" key="1">
    <source>
        <dbReference type="Proteomes" id="UP000492821"/>
    </source>
</evidence>
<dbReference type="AlphaFoldDB" id="A0A7E4ZTZ4"/>
<dbReference type="WBParaSite" id="Pan_g17180.t1">
    <property type="protein sequence ID" value="Pan_g17180.t1"/>
    <property type="gene ID" value="Pan_g17180"/>
</dbReference>
<evidence type="ECO:0000313" key="2">
    <source>
        <dbReference type="WBParaSite" id="Pan_g17180.t1"/>
    </source>
</evidence>
<accession>A0A7E4ZTZ4</accession>
<dbReference type="Proteomes" id="UP000492821">
    <property type="component" value="Unassembled WGS sequence"/>
</dbReference>
<protein>
    <submittedName>
        <fullName evidence="2">Secreted protein</fullName>
    </submittedName>
</protein>
<reference evidence="1" key="1">
    <citation type="journal article" date="2013" name="Genetics">
        <title>The draft genome and transcriptome of Panagrellus redivivus are shaped by the harsh demands of a free-living lifestyle.</title>
        <authorList>
            <person name="Srinivasan J."/>
            <person name="Dillman A.R."/>
            <person name="Macchietto M.G."/>
            <person name="Heikkinen L."/>
            <person name="Lakso M."/>
            <person name="Fracchia K.M."/>
            <person name="Antoshechkin I."/>
            <person name="Mortazavi A."/>
            <person name="Wong G."/>
            <person name="Sternberg P.W."/>
        </authorList>
    </citation>
    <scope>NUCLEOTIDE SEQUENCE [LARGE SCALE GENOMIC DNA]</scope>
    <source>
        <strain evidence="1">MT8872</strain>
    </source>
</reference>
<organism evidence="1 2">
    <name type="scientific">Panagrellus redivivus</name>
    <name type="common">Microworm</name>
    <dbReference type="NCBI Taxonomy" id="6233"/>
    <lineage>
        <taxon>Eukaryota</taxon>
        <taxon>Metazoa</taxon>
        <taxon>Ecdysozoa</taxon>
        <taxon>Nematoda</taxon>
        <taxon>Chromadorea</taxon>
        <taxon>Rhabditida</taxon>
        <taxon>Tylenchina</taxon>
        <taxon>Panagrolaimomorpha</taxon>
        <taxon>Panagrolaimoidea</taxon>
        <taxon>Panagrolaimidae</taxon>
        <taxon>Panagrellus</taxon>
    </lineage>
</organism>
<name>A0A7E4ZTZ4_PANRE</name>